<evidence type="ECO:0000256" key="7">
    <source>
        <dbReference type="ARBA" id="ARBA00053401"/>
    </source>
</evidence>
<dbReference type="PANTHER" id="PTHR21237:SF23">
    <property type="entry name" value="GRPE PROTEIN HOMOLOG, MITOCHONDRIAL"/>
    <property type="match status" value="1"/>
</dbReference>
<evidence type="ECO:0000313" key="14">
    <source>
        <dbReference type="EMBL" id="KRN95195.1"/>
    </source>
</evidence>
<keyword evidence="15" id="KW-1185">Reference proteome</keyword>
<keyword evidence="6 10" id="KW-0143">Chaperone</keyword>
<name>A0A0R2L098_9LACO</name>
<dbReference type="NCBIfam" id="NF010738">
    <property type="entry name" value="PRK14140.1"/>
    <property type="match status" value="1"/>
</dbReference>
<evidence type="ECO:0000256" key="3">
    <source>
        <dbReference type="ARBA" id="ARBA00011738"/>
    </source>
</evidence>
<dbReference type="GO" id="GO:0005737">
    <property type="term" value="C:cytoplasm"/>
    <property type="evidence" value="ECO:0007669"/>
    <property type="project" value="UniProtKB-SubCell"/>
</dbReference>
<evidence type="ECO:0000256" key="4">
    <source>
        <dbReference type="ARBA" id="ARBA00022490"/>
    </source>
</evidence>
<evidence type="ECO:0000256" key="9">
    <source>
        <dbReference type="ARBA" id="ARBA00076414"/>
    </source>
</evidence>
<dbReference type="GO" id="GO:0000774">
    <property type="term" value="F:adenyl-nucleotide exchange factor activity"/>
    <property type="evidence" value="ECO:0007669"/>
    <property type="project" value="InterPro"/>
</dbReference>
<dbReference type="NCBIfam" id="NF010759">
    <property type="entry name" value="PRK14162.1"/>
    <property type="match status" value="1"/>
</dbReference>
<dbReference type="EMBL" id="JQBX01000001">
    <property type="protein sequence ID" value="KRN95195.1"/>
    <property type="molecule type" value="Genomic_DNA"/>
</dbReference>
<comment type="caution">
    <text evidence="14">The sequence shown here is derived from an EMBL/GenBank/DDBJ whole genome shotgun (WGS) entry which is preliminary data.</text>
</comment>
<dbReference type="Gene3D" id="2.30.22.10">
    <property type="entry name" value="Head domain of nucleotide exchange factor GrpE"/>
    <property type="match status" value="1"/>
</dbReference>
<evidence type="ECO:0000256" key="6">
    <source>
        <dbReference type="ARBA" id="ARBA00023186"/>
    </source>
</evidence>
<dbReference type="PROSITE" id="PS01071">
    <property type="entry name" value="GRPE"/>
    <property type="match status" value="1"/>
</dbReference>
<evidence type="ECO:0000256" key="8">
    <source>
        <dbReference type="ARBA" id="ARBA00072274"/>
    </source>
</evidence>
<dbReference type="GO" id="GO:0051087">
    <property type="term" value="F:protein-folding chaperone binding"/>
    <property type="evidence" value="ECO:0007669"/>
    <property type="project" value="InterPro"/>
</dbReference>
<dbReference type="InterPro" id="IPR000740">
    <property type="entry name" value="GrpE"/>
</dbReference>
<dbReference type="GO" id="GO:0051082">
    <property type="term" value="F:unfolded protein binding"/>
    <property type="evidence" value="ECO:0007669"/>
    <property type="project" value="TreeGrafter"/>
</dbReference>
<comment type="function">
    <text evidence="7 10 11">Participates actively in the response to hyperosmotic and heat shock by preventing the aggregation of stress-denatured proteins, in association with DnaK and GrpE. It is the nucleotide exchange factor for DnaK and may function as a thermosensor. Unfolded proteins bind initially to DnaJ; upon interaction with the DnaJ-bound protein, DnaK hydrolyzes its bound ATP, resulting in the formation of a stable complex. GrpE releases ADP from DnaK; ATP binding to DnaK triggers the release of the substrate protein, thus completing the reaction cycle. Several rounds of ATP-dependent interactions between DnaJ, DnaK and GrpE are required for fully efficient folding.</text>
</comment>
<dbReference type="HAMAP" id="MF_01151">
    <property type="entry name" value="GrpE"/>
    <property type="match status" value="1"/>
</dbReference>
<evidence type="ECO:0000256" key="13">
    <source>
        <dbReference type="SAM" id="MobiDB-lite"/>
    </source>
</evidence>
<dbReference type="Gene3D" id="3.90.20.20">
    <property type="match status" value="1"/>
</dbReference>
<dbReference type="Proteomes" id="UP000051859">
    <property type="component" value="Unassembled WGS sequence"/>
</dbReference>
<dbReference type="CDD" id="cd00446">
    <property type="entry name" value="GrpE"/>
    <property type="match status" value="1"/>
</dbReference>
<dbReference type="PRINTS" id="PR00773">
    <property type="entry name" value="GRPEPROTEIN"/>
</dbReference>
<reference evidence="14 15" key="1">
    <citation type="journal article" date="2015" name="Genome Announc.">
        <title>Expanding the biotechnology potential of lactobacilli through comparative genomics of 213 strains and associated genera.</title>
        <authorList>
            <person name="Sun Z."/>
            <person name="Harris H.M."/>
            <person name="McCann A."/>
            <person name="Guo C."/>
            <person name="Argimon S."/>
            <person name="Zhang W."/>
            <person name="Yang X."/>
            <person name="Jeffery I.B."/>
            <person name="Cooney J.C."/>
            <person name="Kagawa T.F."/>
            <person name="Liu W."/>
            <person name="Song Y."/>
            <person name="Salvetti E."/>
            <person name="Wrobel A."/>
            <person name="Rasinkangas P."/>
            <person name="Parkhill J."/>
            <person name="Rea M.C."/>
            <person name="O'Sullivan O."/>
            <person name="Ritari J."/>
            <person name="Douillard F.P."/>
            <person name="Paul Ross R."/>
            <person name="Yang R."/>
            <person name="Briner A.E."/>
            <person name="Felis G.E."/>
            <person name="de Vos W.M."/>
            <person name="Barrangou R."/>
            <person name="Klaenhammer T.R."/>
            <person name="Caufield P.W."/>
            <person name="Cui Y."/>
            <person name="Zhang H."/>
            <person name="O'Toole P.W."/>
        </authorList>
    </citation>
    <scope>NUCLEOTIDE SEQUENCE [LARGE SCALE GENOMIC DNA]</scope>
    <source>
        <strain evidence="14 15">DSM 18001</strain>
    </source>
</reference>
<protein>
    <recommendedName>
        <fullName evidence="8 10">Protein GrpE</fullName>
    </recommendedName>
    <alternativeName>
        <fullName evidence="9 10">HSP-70 cofactor</fullName>
    </alternativeName>
</protein>
<dbReference type="STRING" id="331679.IV81_GL000077"/>
<evidence type="ECO:0000256" key="11">
    <source>
        <dbReference type="RuleBase" id="RU000639"/>
    </source>
</evidence>
<dbReference type="SUPFAM" id="SSF58014">
    <property type="entry name" value="Coiled-coil domain of nucleotide exchange factor GrpE"/>
    <property type="match status" value="1"/>
</dbReference>
<comment type="similarity">
    <text evidence="2 10 12">Belongs to the GrpE family.</text>
</comment>
<evidence type="ECO:0000256" key="5">
    <source>
        <dbReference type="ARBA" id="ARBA00023016"/>
    </source>
</evidence>
<dbReference type="Pfam" id="PF01025">
    <property type="entry name" value="GrpE"/>
    <property type="match status" value="1"/>
</dbReference>
<feature type="compositionally biased region" description="Low complexity" evidence="13">
    <location>
        <begin position="25"/>
        <end position="35"/>
    </location>
</feature>
<dbReference type="FunFam" id="2.30.22.10:FF:000001">
    <property type="entry name" value="Protein GrpE"/>
    <property type="match status" value="1"/>
</dbReference>
<dbReference type="AlphaFoldDB" id="A0A0R2L098"/>
<keyword evidence="5 10" id="KW-0346">Stress response</keyword>
<dbReference type="InterPro" id="IPR009012">
    <property type="entry name" value="GrpE_head"/>
</dbReference>
<feature type="compositionally biased region" description="Basic and acidic residues" evidence="13">
    <location>
        <begin position="1"/>
        <end position="18"/>
    </location>
</feature>
<dbReference type="GO" id="GO:0006457">
    <property type="term" value="P:protein folding"/>
    <property type="evidence" value="ECO:0007669"/>
    <property type="project" value="InterPro"/>
</dbReference>
<evidence type="ECO:0000256" key="1">
    <source>
        <dbReference type="ARBA" id="ARBA00004496"/>
    </source>
</evidence>
<dbReference type="InterPro" id="IPR013805">
    <property type="entry name" value="GrpE_CC"/>
</dbReference>
<feature type="region of interest" description="Disordered" evidence="13">
    <location>
        <begin position="1"/>
        <end position="55"/>
    </location>
</feature>
<dbReference type="SUPFAM" id="SSF51064">
    <property type="entry name" value="Head domain of nucleotide exchange factor GrpE"/>
    <property type="match status" value="1"/>
</dbReference>
<accession>A0A0R2L098</accession>
<comment type="subcellular location">
    <subcellularLocation>
        <location evidence="1 10">Cytoplasm</location>
    </subcellularLocation>
</comment>
<keyword evidence="4 10" id="KW-0963">Cytoplasm</keyword>
<evidence type="ECO:0000313" key="15">
    <source>
        <dbReference type="Proteomes" id="UP000051859"/>
    </source>
</evidence>
<organism evidence="14 15">
    <name type="scientific">Pediococcus stilesii</name>
    <dbReference type="NCBI Taxonomy" id="331679"/>
    <lineage>
        <taxon>Bacteria</taxon>
        <taxon>Bacillati</taxon>
        <taxon>Bacillota</taxon>
        <taxon>Bacilli</taxon>
        <taxon>Lactobacillales</taxon>
        <taxon>Lactobacillaceae</taxon>
        <taxon>Pediococcus</taxon>
    </lineage>
</organism>
<gene>
    <name evidence="10" type="primary">grpE</name>
    <name evidence="14" type="ORF">IV81_GL000077</name>
</gene>
<dbReference type="GO" id="GO:0042803">
    <property type="term" value="F:protein homodimerization activity"/>
    <property type="evidence" value="ECO:0007669"/>
    <property type="project" value="InterPro"/>
</dbReference>
<evidence type="ECO:0000256" key="2">
    <source>
        <dbReference type="ARBA" id="ARBA00009054"/>
    </source>
</evidence>
<proteinExistence type="inferred from homology"/>
<evidence type="ECO:0000256" key="10">
    <source>
        <dbReference type="HAMAP-Rule" id="MF_01151"/>
    </source>
</evidence>
<sequence length="207" mass="22905">MIVRRIELAKEENEKVNSEEQNVVDDSAANDASEAAAEEDPTSSTAAESEATSTETILKDIKKIEDERDELSDKYIRAQAEIVNMRRRNEKEQAALAKYDGQKLAKAVLPALDNLERALSVESNSEHSEQLQKGVKMVQSNLLKALEDNHVSEIDAAGQTFDPNMHQAVQTVPADDDHPADTVVQVLQKGYILKDRVLRPAMVVVAQ</sequence>
<dbReference type="PANTHER" id="PTHR21237">
    <property type="entry name" value="GRPE PROTEIN"/>
    <property type="match status" value="1"/>
</dbReference>
<comment type="subunit">
    <text evidence="3 10">Homodimer.</text>
</comment>
<dbReference type="PATRIC" id="fig|331679.3.peg.78"/>
<evidence type="ECO:0000256" key="12">
    <source>
        <dbReference type="RuleBase" id="RU004478"/>
    </source>
</evidence>
<feature type="compositionally biased region" description="Low complexity" evidence="13">
    <location>
        <begin position="42"/>
        <end position="55"/>
    </location>
</feature>